<comment type="caution">
    <text evidence="5">The sequence shown here is derived from an EMBL/GenBank/DDBJ whole genome shotgun (WGS) entry which is preliminary data.</text>
</comment>
<dbReference type="AlphaFoldDB" id="A0A132PGV3"/>
<dbReference type="Proteomes" id="UP000070612">
    <property type="component" value="Unassembled WGS sequence"/>
</dbReference>
<dbReference type="RefSeq" id="WP_067853490.1">
    <property type="nucleotide sequence ID" value="NZ_LGTW01000018.1"/>
</dbReference>
<dbReference type="GO" id="GO:0008374">
    <property type="term" value="F:O-acyltransferase activity"/>
    <property type="evidence" value="ECO:0007669"/>
    <property type="project" value="TreeGrafter"/>
</dbReference>
<evidence type="ECO:0000256" key="1">
    <source>
        <dbReference type="ARBA" id="ARBA00007274"/>
    </source>
</evidence>
<keyword evidence="4" id="KW-0012">Acyltransferase</keyword>
<dbReference type="PROSITE" id="PS00101">
    <property type="entry name" value="HEXAPEP_TRANSFERASES"/>
    <property type="match status" value="1"/>
</dbReference>
<reference evidence="5 6" key="1">
    <citation type="submission" date="2015-07" db="EMBL/GenBank/DDBJ databases">
        <title>A draft genome sequence of Mycobacterium wolinskyi.</title>
        <authorList>
            <person name="de Man T.J."/>
            <person name="Perry K.A."/>
            <person name="Coulliette A.D."/>
            <person name="Jensen B."/>
            <person name="Toney N.C."/>
            <person name="Limbago B.M."/>
            <person name="Noble-Wang J."/>
        </authorList>
    </citation>
    <scope>NUCLEOTIDE SEQUENCE [LARGE SCALE GENOMIC DNA]</scope>
    <source>
        <strain evidence="5 6">CDC_01</strain>
    </source>
</reference>
<dbReference type="SUPFAM" id="SSF51161">
    <property type="entry name" value="Trimeric LpxA-like enzymes"/>
    <property type="match status" value="1"/>
</dbReference>
<dbReference type="Pfam" id="PF14602">
    <property type="entry name" value="Hexapep_2"/>
    <property type="match status" value="1"/>
</dbReference>
<keyword evidence="6" id="KW-1185">Reference proteome</keyword>
<dbReference type="EMBL" id="LGTW01000018">
    <property type="protein sequence ID" value="KWX21588.1"/>
    <property type="molecule type" value="Genomic_DNA"/>
</dbReference>
<keyword evidence="2 5" id="KW-0808">Transferase</keyword>
<dbReference type="InterPro" id="IPR001451">
    <property type="entry name" value="Hexapep"/>
</dbReference>
<evidence type="ECO:0000313" key="6">
    <source>
        <dbReference type="Proteomes" id="UP000070612"/>
    </source>
</evidence>
<evidence type="ECO:0000313" key="5">
    <source>
        <dbReference type="EMBL" id="KWX21588.1"/>
    </source>
</evidence>
<comment type="similarity">
    <text evidence="1">Belongs to the transferase hexapeptide repeat family.</text>
</comment>
<organism evidence="5 6">
    <name type="scientific">Mycolicibacterium wolinskyi</name>
    <dbReference type="NCBI Taxonomy" id="59750"/>
    <lineage>
        <taxon>Bacteria</taxon>
        <taxon>Bacillati</taxon>
        <taxon>Actinomycetota</taxon>
        <taxon>Actinomycetes</taxon>
        <taxon>Mycobacteriales</taxon>
        <taxon>Mycobacteriaceae</taxon>
        <taxon>Mycolicibacterium</taxon>
    </lineage>
</organism>
<evidence type="ECO:0000256" key="4">
    <source>
        <dbReference type="ARBA" id="ARBA00023315"/>
    </source>
</evidence>
<dbReference type="PANTHER" id="PTHR23416">
    <property type="entry name" value="SIALIC ACID SYNTHASE-RELATED"/>
    <property type="match status" value="1"/>
</dbReference>
<evidence type="ECO:0000256" key="3">
    <source>
        <dbReference type="ARBA" id="ARBA00022737"/>
    </source>
</evidence>
<protein>
    <submittedName>
        <fullName evidence="5">Transferase</fullName>
    </submittedName>
</protein>
<dbReference type="InterPro" id="IPR011004">
    <property type="entry name" value="Trimer_LpxA-like_sf"/>
</dbReference>
<sequence length="182" mass="19330">MPYLTSGRLYIQTPEWERVAERIHHVTTLTSRLNLLPFDAAEERAALLAQVFGGPLPETVTVYPPFFTDNGLNTTFGENVFVNQGCTFFDQGGISVGAGTMIGPKTNLITSGHPVPPAERREYILAAPIVLEDNVWLGAAVTILPGVTVGVNSVVGAGAVVTRDVPPNTVVTGAAASVRTSW</sequence>
<dbReference type="PANTHER" id="PTHR23416:SF23">
    <property type="entry name" value="ACETYLTRANSFERASE C18B11.09C-RELATED"/>
    <property type="match status" value="1"/>
</dbReference>
<gene>
    <name evidence="5" type="ORF">AFM11_23920</name>
</gene>
<dbReference type="GO" id="GO:0005829">
    <property type="term" value="C:cytosol"/>
    <property type="evidence" value="ECO:0007669"/>
    <property type="project" value="TreeGrafter"/>
</dbReference>
<dbReference type="Gene3D" id="2.160.10.10">
    <property type="entry name" value="Hexapeptide repeat proteins"/>
    <property type="match status" value="1"/>
</dbReference>
<dbReference type="FunFam" id="2.160.10.10:FF:000025">
    <property type="entry name" value="Hexapeptide-repeat containing-acetyltransferase"/>
    <property type="match status" value="1"/>
</dbReference>
<dbReference type="STRING" id="59750.AWC31_24235"/>
<dbReference type="InterPro" id="IPR051159">
    <property type="entry name" value="Hexapeptide_acetyltransf"/>
</dbReference>
<dbReference type="InterPro" id="IPR018357">
    <property type="entry name" value="Hexapep_transf_CS"/>
</dbReference>
<keyword evidence="3" id="KW-0677">Repeat</keyword>
<evidence type="ECO:0000256" key="2">
    <source>
        <dbReference type="ARBA" id="ARBA00022679"/>
    </source>
</evidence>
<dbReference type="PATRIC" id="fig|59750.3.peg.2142"/>
<accession>A0A132PGV3</accession>
<proteinExistence type="inferred from homology"/>
<name>A0A132PGV3_9MYCO</name>